<accession>A0ABU2F5R3</accession>
<feature type="transmembrane region" description="Helical" evidence="1">
    <location>
        <begin position="344"/>
        <end position="365"/>
    </location>
</feature>
<comment type="caution">
    <text evidence="2">The sequence shown here is derived from an EMBL/GenBank/DDBJ whole genome shotgun (WGS) entry which is preliminary data.</text>
</comment>
<proteinExistence type="predicted"/>
<keyword evidence="3" id="KW-1185">Reference proteome</keyword>
<feature type="transmembrane region" description="Helical" evidence="1">
    <location>
        <begin position="291"/>
        <end position="310"/>
    </location>
</feature>
<keyword evidence="1" id="KW-1133">Transmembrane helix</keyword>
<feature type="transmembrane region" description="Helical" evidence="1">
    <location>
        <begin position="238"/>
        <end position="258"/>
    </location>
</feature>
<feature type="transmembrane region" description="Helical" evidence="1">
    <location>
        <begin position="35"/>
        <end position="58"/>
    </location>
</feature>
<evidence type="ECO:0000256" key="1">
    <source>
        <dbReference type="SAM" id="Phobius"/>
    </source>
</evidence>
<keyword evidence="1" id="KW-0812">Transmembrane</keyword>
<dbReference type="EMBL" id="JAMQCP010000006">
    <property type="protein sequence ID" value="MDS0255914.1"/>
    <property type="molecule type" value="Genomic_DNA"/>
</dbReference>
<protein>
    <submittedName>
        <fullName evidence="2">Poly-gamma-glutamate biosynthesis protein PgsC/CapC</fullName>
    </submittedName>
</protein>
<feature type="transmembrane region" description="Helical" evidence="1">
    <location>
        <begin position="187"/>
        <end position="207"/>
    </location>
</feature>
<feature type="transmembrane region" description="Helical" evidence="1">
    <location>
        <begin position="70"/>
        <end position="93"/>
    </location>
</feature>
<feature type="transmembrane region" description="Helical" evidence="1">
    <location>
        <begin position="214"/>
        <end position="232"/>
    </location>
</feature>
<feature type="transmembrane region" description="Helical" evidence="1">
    <location>
        <begin position="317"/>
        <end position="338"/>
    </location>
</feature>
<organism evidence="2 3">
    <name type="scientific">Haloarcula argentinensis</name>
    <dbReference type="NCBI Taxonomy" id="43776"/>
    <lineage>
        <taxon>Archaea</taxon>
        <taxon>Methanobacteriati</taxon>
        <taxon>Methanobacteriota</taxon>
        <taxon>Stenosarchaea group</taxon>
        <taxon>Halobacteria</taxon>
        <taxon>Halobacteriales</taxon>
        <taxon>Haloarculaceae</taxon>
        <taxon>Haloarcula</taxon>
    </lineage>
</organism>
<dbReference type="RefSeq" id="WP_005533796.1">
    <property type="nucleotide sequence ID" value="NZ_BAABDY010000006.1"/>
</dbReference>
<dbReference type="Pfam" id="PF14102">
    <property type="entry name" value="Caps_synth_CapC"/>
    <property type="match status" value="2"/>
</dbReference>
<name>A0ABU2F5R3_HALAR</name>
<evidence type="ECO:0000313" key="3">
    <source>
        <dbReference type="Proteomes" id="UP001248536"/>
    </source>
</evidence>
<feature type="transmembrane region" description="Helical" evidence="1">
    <location>
        <begin position="265"/>
        <end position="285"/>
    </location>
</feature>
<feature type="transmembrane region" description="Helical" evidence="1">
    <location>
        <begin position="133"/>
        <end position="156"/>
    </location>
</feature>
<dbReference type="InterPro" id="IPR008338">
    <property type="entry name" value="Capsule_biosynth_CapC"/>
</dbReference>
<feature type="transmembrane region" description="Helical" evidence="1">
    <location>
        <begin position="99"/>
        <end position="121"/>
    </location>
</feature>
<sequence length="394" mass="41526">MLIATAVMLLGLVLGIAAAQLAGLRLGGVIVVPLVSVYFLQSFATLPVFIASVAAAYFSVRIIKNRLLVYGRPLFVLSVIIGAIVPVLVFKILSDAAGIGVGLSQIGFIGSVLPGIAAYNYHRIDADKRVLDMVWSLAIVLFLSVVGIGLVIFVGLSPLAGALPPVLLSPTSDIANAFGLVVDTDTVPIVMSDFLAVGLLALGMLLSEGVRSRYGLRVGGVIVVPLIVIISFRNEWMLSLWVGTVVLAYFAVMFVHWWTLLYGRVLLGLGVIVGLLVSISATTVVPARTGLLPFFTGILGGVTGYNLHVVPPAERRAAVSVTGSILVLVIIVARFLVIPPQTGLLLSVSASHVAVGASVCLIALYELYHLERIRPNETIPAIPTGTAERGDDHL</sequence>
<evidence type="ECO:0000313" key="2">
    <source>
        <dbReference type="EMBL" id="MDS0255914.1"/>
    </source>
</evidence>
<reference evidence="2 3" key="1">
    <citation type="submission" date="2022-06" db="EMBL/GenBank/DDBJ databases">
        <title>Haloarcula sp. a new haloarchaeum isolate from saline soil.</title>
        <authorList>
            <person name="Strakova D."/>
            <person name="Galisteo C."/>
            <person name="Sanchez-Porro C."/>
            <person name="Ventosa A."/>
        </authorList>
    </citation>
    <scope>NUCLEOTIDE SEQUENCE [LARGE SCALE GENOMIC DNA]</scope>
    <source>
        <strain evidence="2 3">JCM 15760</strain>
    </source>
</reference>
<keyword evidence="1" id="KW-0472">Membrane</keyword>
<dbReference type="Proteomes" id="UP001248536">
    <property type="component" value="Unassembled WGS sequence"/>
</dbReference>
<gene>
    <name evidence="2" type="ORF">NC662_19630</name>
</gene>